<dbReference type="Gene3D" id="3.40.50.1820">
    <property type="entry name" value="alpha/beta hydrolase"/>
    <property type="match status" value="1"/>
</dbReference>
<keyword evidence="5 7" id="KW-0472">Membrane</keyword>
<feature type="compositionally biased region" description="Low complexity" evidence="6">
    <location>
        <begin position="301"/>
        <end position="310"/>
    </location>
</feature>
<protein>
    <recommendedName>
        <fullName evidence="10">Transmembrane and coiled-coil domain-containing protein 4</fullName>
    </recommendedName>
</protein>
<feature type="transmembrane region" description="Helical" evidence="7">
    <location>
        <begin position="556"/>
        <end position="578"/>
    </location>
</feature>
<dbReference type="AlphaFoldDB" id="A0AAV1IFC2"/>
<dbReference type="PANTHER" id="PTHR17920:SF3">
    <property type="entry name" value="TRANSMEMBRANE AND COILED-COIL DOMAIN-CONTAINING PROTEIN 4"/>
    <property type="match status" value="1"/>
</dbReference>
<organism evidence="8 9">
    <name type="scientific">Coccomyxa viridis</name>
    <dbReference type="NCBI Taxonomy" id="1274662"/>
    <lineage>
        <taxon>Eukaryota</taxon>
        <taxon>Viridiplantae</taxon>
        <taxon>Chlorophyta</taxon>
        <taxon>core chlorophytes</taxon>
        <taxon>Trebouxiophyceae</taxon>
        <taxon>Trebouxiophyceae incertae sedis</taxon>
        <taxon>Coccomyxaceae</taxon>
        <taxon>Coccomyxa</taxon>
    </lineage>
</organism>
<evidence type="ECO:0008006" key="10">
    <source>
        <dbReference type="Google" id="ProtNLM"/>
    </source>
</evidence>
<dbReference type="Proteomes" id="UP001314263">
    <property type="component" value="Unassembled WGS sequence"/>
</dbReference>
<comment type="similarity">
    <text evidence="2">Belongs to the TMCO4 family.</text>
</comment>
<feature type="region of interest" description="Disordered" evidence="6">
    <location>
        <begin position="283"/>
        <end position="314"/>
    </location>
</feature>
<name>A0AAV1IFC2_9CHLO</name>
<keyword evidence="4 7" id="KW-1133">Transmembrane helix</keyword>
<evidence type="ECO:0000256" key="3">
    <source>
        <dbReference type="ARBA" id="ARBA00022692"/>
    </source>
</evidence>
<evidence type="ECO:0000256" key="6">
    <source>
        <dbReference type="SAM" id="MobiDB-lite"/>
    </source>
</evidence>
<reference evidence="8 9" key="1">
    <citation type="submission" date="2023-10" db="EMBL/GenBank/DDBJ databases">
        <authorList>
            <person name="Maclean D."/>
            <person name="Macfadyen A."/>
        </authorList>
    </citation>
    <scope>NUCLEOTIDE SEQUENCE [LARGE SCALE GENOMIC DNA]</scope>
</reference>
<feature type="transmembrane region" description="Helical" evidence="7">
    <location>
        <begin position="375"/>
        <end position="401"/>
    </location>
</feature>
<dbReference type="GO" id="GO:0016020">
    <property type="term" value="C:membrane"/>
    <property type="evidence" value="ECO:0007669"/>
    <property type="project" value="UniProtKB-SubCell"/>
</dbReference>
<feature type="transmembrane region" description="Helical" evidence="7">
    <location>
        <begin position="413"/>
        <end position="437"/>
    </location>
</feature>
<proteinExistence type="inferred from homology"/>
<dbReference type="EMBL" id="CAUYUE010000012">
    <property type="protein sequence ID" value="CAK0785406.1"/>
    <property type="molecule type" value="Genomic_DNA"/>
</dbReference>
<dbReference type="InterPro" id="IPR029058">
    <property type="entry name" value="AB_hydrolase_fold"/>
</dbReference>
<evidence type="ECO:0000313" key="9">
    <source>
        <dbReference type="Proteomes" id="UP001314263"/>
    </source>
</evidence>
<accession>A0AAV1IFC2</accession>
<evidence type="ECO:0000256" key="4">
    <source>
        <dbReference type="ARBA" id="ARBA00022989"/>
    </source>
</evidence>
<evidence type="ECO:0000256" key="1">
    <source>
        <dbReference type="ARBA" id="ARBA00004141"/>
    </source>
</evidence>
<dbReference type="InterPro" id="IPR007941">
    <property type="entry name" value="DUF726"/>
</dbReference>
<keyword evidence="9" id="KW-1185">Reference proteome</keyword>
<evidence type="ECO:0000256" key="2">
    <source>
        <dbReference type="ARBA" id="ARBA00009824"/>
    </source>
</evidence>
<keyword evidence="3 7" id="KW-0812">Transmembrane</keyword>
<dbReference type="SUPFAM" id="SSF53474">
    <property type="entry name" value="alpha/beta-Hydrolases"/>
    <property type="match status" value="1"/>
</dbReference>
<comment type="caution">
    <text evidence="8">The sequence shown here is derived from an EMBL/GenBank/DDBJ whole genome shotgun (WGS) entry which is preliminary data.</text>
</comment>
<gene>
    <name evidence="8" type="ORF">CVIRNUC_008615</name>
</gene>
<feature type="region of interest" description="Disordered" evidence="6">
    <location>
        <begin position="180"/>
        <end position="231"/>
    </location>
</feature>
<evidence type="ECO:0000256" key="5">
    <source>
        <dbReference type="ARBA" id="ARBA00023136"/>
    </source>
</evidence>
<dbReference type="PANTHER" id="PTHR17920">
    <property type="entry name" value="TRANSMEMBRANE AND COILED-COIL DOMAIN-CONTAINING PROTEIN 4 TMCO4"/>
    <property type="match status" value="1"/>
</dbReference>
<comment type="subcellular location">
    <subcellularLocation>
        <location evidence="1">Membrane</location>
        <topology evidence="1">Multi-pass membrane protein</topology>
    </subcellularLocation>
</comment>
<sequence length="732" mass="76729">MELDTSQKYAAAALFTLALHETQEETGLSRRFQTPEGGPNVWGAPPGAEAGGFTVGPPAGDSEAAAVAWDAYWGYDCVAQRGLCNAIYSHLQIVDSSWQALKMLPLVAQAESKGECVQQYRGLLVPSLLGQPVPEPQLPITYDVALQGSSPQEPTEAPAGEDDVDEDLAADLDRAQCAGPAPLTQEQAPSPLKDAKPDSAAHLESLPAPESTLSDSHASISVGEPKAHPEQNTVLTRVQGDSLSASELAAQEVRKPEQAAAPPTAEALGAVMSLLEACLSTGHMPTPEEAVSDAQKDGAQSKKAAKQGSAREPSRRWYDARARVALRRVAMWLNVPNLKLVTFECLLAQQAQAPEGKGEVVKDSPWKARMRYAKIGGAAVAGGAILGLTGGLAAPALAAVAGTVMTGVGVGGAAAGITTGVVGSSVGMAAAFGAVGARAVGDRMARRLGDVKEFGFREISNQKKTPDEDDVALQPVPMPPPELMADPRLAVTVCVSGMVSAAEDFNKVWKGLESIDCQRMSLVWETNELLALTSSIVNFLKDQAAQAAGKYLIEKFIVHGLVAAVALPMTLLSVSSLIDSQWTVVMNRAVLAGQLLAHVLMSGAHGGRPVTLIGFSMGARLVFHCLLELCRCQAKGIVEHAVLLGTPVGVTPQRWRMARTAVAGRLVNGYSSQDWVLGLSFRARELTLVAAGMSPVKVNGVESVNLESTVSAHTDYAANMTAILDKLGFAGQ</sequence>
<evidence type="ECO:0000256" key="7">
    <source>
        <dbReference type="SAM" id="Phobius"/>
    </source>
</evidence>
<evidence type="ECO:0000313" key="8">
    <source>
        <dbReference type="EMBL" id="CAK0785406.1"/>
    </source>
</evidence>
<dbReference type="Pfam" id="PF05277">
    <property type="entry name" value="DUF726"/>
    <property type="match status" value="1"/>
</dbReference>